<dbReference type="AlphaFoldDB" id="A0A6I8LJN6"/>
<evidence type="ECO:0000313" key="1">
    <source>
        <dbReference type="EMBL" id="VVJ16207.1"/>
    </source>
</evidence>
<dbReference type="Proteomes" id="UP000399805">
    <property type="component" value="Unassembled WGS sequence"/>
</dbReference>
<name>A0A6I8LJN6_9PSEU</name>
<proteinExistence type="predicted"/>
<sequence length="42" mass="4985">MFSARHRTMTDADRTRIVAIGCRTNPTRNLRVRYVVFSYPVR</sequence>
<keyword evidence="2" id="KW-1185">Reference proteome</keyword>
<organism evidence="1 2">
    <name type="scientific">Amycolatopsis camponoti</name>
    <dbReference type="NCBI Taxonomy" id="2606593"/>
    <lineage>
        <taxon>Bacteria</taxon>
        <taxon>Bacillati</taxon>
        <taxon>Actinomycetota</taxon>
        <taxon>Actinomycetes</taxon>
        <taxon>Pseudonocardiales</taxon>
        <taxon>Pseudonocardiaceae</taxon>
        <taxon>Amycolatopsis</taxon>
    </lineage>
</organism>
<protein>
    <submittedName>
        <fullName evidence="1">Uncharacterized protein</fullName>
    </submittedName>
</protein>
<gene>
    <name evidence="1" type="ORF">AA23TX_01228</name>
</gene>
<accession>A0A6I8LJN6</accession>
<evidence type="ECO:0000313" key="2">
    <source>
        <dbReference type="Proteomes" id="UP000399805"/>
    </source>
</evidence>
<dbReference type="EMBL" id="CABVGP010000001">
    <property type="protein sequence ID" value="VVJ16207.1"/>
    <property type="molecule type" value="Genomic_DNA"/>
</dbReference>
<reference evidence="1 2" key="1">
    <citation type="submission" date="2019-09" db="EMBL/GenBank/DDBJ databases">
        <authorList>
            <person name="Leyn A S."/>
        </authorList>
    </citation>
    <scope>NUCLEOTIDE SEQUENCE [LARGE SCALE GENOMIC DNA]</scope>
    <source>
        <strain evidence="1">AA231_1</strain>
    </source>
</reference>